<keyword evidence="3" id="KW-1185">Reference proteome</keyword>
<dbReference type="Pfam" id="PF06985">
    <property type="entry name" value="HET"/>
    <property type="match status" value="1"/>
</dbReference>
<reference evidence="2" key="2">
    <citation type="submission" date="2023-06" db="EMBL/GenBank/DDBJ databases">
        <authorList>
            <consortium name="Lawrence Berkeley National Laboratory"/>
            <person name="Haridas S."/>
            <person name="Hensen N."/>
            <person name="Bonometti L."/>
            <person name="Westerberg I."/>
            <person name="Brannstrom I.O."/>
            <person name="Guillou S."/>
            <person name="Cros-Aarteil S."/>
            <person name="Calhoun S."/>
            <person name="Kuo A."/>
            <person name="Mondo S."/>
            <person name="Pangilinan J."/>
            <person name="Riley R."/>
            <person name="Labutti K."/>
            <person name="Andreopoulos B."/>
            <person name="Lipzen A."/>
            <person name="Chen C."/>
            <person name="Yanf M."/>
            <person name="Daum C."/>
            <person name="Ng V."/>
            <person name="Clum A."/>
            <person name="Steindorff A."/>
            <person name="Ohm R."/>
            <person name="Martin F."/>
            <person name="Silar P."/>
            <person name="Natvig D."/>
            <person name="Lalanne C."/>
            <person name="Gautier V."/>
            <person name="Ament-Velasquez S.L."/>
            <person name="Kruys A."/>
            <person name="Hutchinson M.I."/>
            <person name="Powell A.J."/>
            <person name="Barry K."/>
            <person name="Miller A.N."/>
            <person name="Grigoriev I.V."/>
            <person name="Debuchy R."/>
            <person name="Gladieux P."/>
            <person name="Thoren M.H."/>
            <person name="Johannesson H."/>
        </authorList>
    </citation>
    <scope>NUCLEOTIDE SEQUENCE</scope>
    <source>
        <strain evidence="2">CBS 955.72</strain>
    </source>
</reference>
<name>A0AAJ0HP37_9PEZI</name>
<evidence type="ECO:0000313" key="2">
    <source>
        <dbReference type="EMBL" id="KAK3358844.1"/>
    </source>
</evidence>
<dbReference type="Proteomes" id="UP001275084">
    <property type="component" value="Unassembled WGS sequence"/>
</dbReference>
<dbReference type="PANTHER" id="PTHR33112:SF8">
    <property type="entry name" value="HETEROKARYON INCOMPATIBILITY DOMAIN-CONTAINING PROTEIN"/>
    <property type="match status" value="1"/>
</dbReference>
<comment type="caution">
    <text evidence="2">The sequence shown here is derived from an EMBL/GenBank/DDBJ whole genome shotgun (WGS) entry which is preliminary data.</text>
</comment>
<reference evidence="2" key="1">
    <citation type="journal article" date="2023" name="Mol. Phylogenet. Evol.">
        <title>Genome-scale phylogeny and comparative genomics of the fungal order Sordariales.</title>
        <authorList>
            <person name="Hensen N."/>
            <person name="Bonometti L."/>
            <person name="Westerberg I."/>
            <person name="Brannstrom I.O."/>
            <person name="Guillou S."/>
            <person name="Cros-Aarteil S."/>
            <person name="Calhoun S."/>
            <person name="Haridas S."/>
            <person name="Kuo A."/>
            <person name="Mondo S."/>
            <person name="Pangilinan J."/>
            <person name="Riley R."/>
            <person name="LaButti K."/>
            <person name="Andreopoulos B."/>
            <person name="Lipzen A."/>
            <person name="Chen C."/>
            <person name="Yan M."/>
            <person name="Daum C."/>
            <person name="Ng V."/>
            <person name="Clum A."/>
            <person name="Steindorff A."/>
            <person name="Ohm R.A."/>
            <person name="Martin F."/>
            <person name="Silar P."/>
            <person name="Natvig D.O."/>
            <person name="Lalanne C."/>
            <person name="Gautier V."/>
            <person name="Ament-Velasquez S.L."/>
            <person name="Kruys A."/>
            <person name="Hutchinson M.I."/>
            <person name="Powell A.J."/>
            <person name="Barry K."/>
            <person name="Miller A.N."/>
            <person name="Grigoriev I.V."/>
            <person name="Debuchy R."/>
            <person name="Gladieux P."/>
            <person name="Hiltunen Thoren M."/>
            <person name="Johannesson H."/>
        </authorList>
    </citation>
    <scope>NUCLEOTIDE SEQUENCE</scope>
    <source>
        <strain evidence="2">CBS 955.72</strain>
    </source>
</reference>
<dbReference type="InterPro" id="IPR010730">
    <property type="entry name" value="HET"/>
</dbReference>
<evidence type="ECO:0000313" key="3">
    <source>
        <dbReference type="Proteomes" id="UP001275084"/>
    </source>
</evidence>
<organism evidence="2 3">
    <name type="scientific">Lasiosphaeria hispida</name>
    <dbReference type="NCBI Taxonomy" id="260671"/>
    <lineage>
        <taxon>Eukaryota</taxon>
        <taxon>Fungi</taxon>
        <taxon>Dikarya</taxon>
        <taxon>Ascomycota</taxon>
        <taxon>Pezizomycotina</taxon>
        <taxon>Sordariomycetes</taxon>
        <taxon>Sordariomycetidae</taxon>
        <taxon>Sordariales</taxon>
        <taxon>Lasiosphaeriaceae</taxon>
        <taxon>Lasiosphaeria</taxon>
    </lineage>
</organism>
<gene>
    <name evidence="2" type="ORF">B0T25DRAFT_77508</name>
</gene>
<proteinExistence type="predicted"/>
<evidence type="ECO:0000259" key="1">
    <source>
        <dbReference type="Pfam" id="PF06985"/>
    </source>
</evidence>
<dbReference type="AlphaFoldDB" id="A0AAJ0HP37"/>
<protein>
    <submittedName>
        <fullName evidence="2">Heterokaryon incompatibility protein-domain-containing protein</fullName>
    </submittedName>
</protein>
<feature type="domain" description="Heterokaryon incompatibility" evidence="1">
    <location>
        <begin position="271"/>
        <end position="422"/>
    </location>
</feature>
<sequence>MKQDRPLQWFRDFEPLTSHTQSSGLDRYATETVQLGILCIKCRHVRRWLQDNWEKATTAKRFKREFGHHASGEKLEKSYQDGCHLCTHIWHSLIETNTHLFLKQRLRKRKSRLTKIRNGSAVKITIQKFTGVRKHNTKDIIFEFKASVQLSATRLIGDLLYIRQDENVTAPITTNAPAVTTSRKRKRNPSTTLDHQELPTIPIETCTRSASSFALARRWINECVESHDHCRRASANALPKRLLEVTRHASDIRLRLVDTADLLTSAPSPKYACLSYCWGGTATFKLTQSTTHTLRTGIPATLLPQTIRDAALTTLELTLSLLWVDSLCIIQDSAADWAAEAATMCDVYRGSFVTLAATAAASSAAGMFSARDPLMYSPCPLASLLPGNSGGRVASLYPHSHSRGADSFAQWPLHTRGWVVQERILPRRTLGFGPVLAWECWQASRDEFDFFARGGDDLLLPKHPSLCRRFYETIVDGVGGQEPGRLSGFAARRVLDLWVSIVIEFTGCKLTVLSDRCAALAGLVAAVKARTGWRNVAGVWETGLVPQLLWKRAYDNEEPRRTGLRPYWSWAAIEGGVYFPAATRSRLDLVADVVVASEQDLVGVAYDKAAELPLALRVSCVPFKLDSDLGKPEGWPSHDDGDAFKIERDTTGEDDPELFLPLAEGGPELYGIAVAPSSKYPGAFERVGYASSFIWENKDEVKKRRPLFSGDDSKATFILV</sequence>
<accession>A0AAJ0HP37</accession>
<dbReference type="EMBL" id="JAUIQD010000002">
    <property type="protein sequence ID" value="KAK3358844.1"/>
    <property type="molecule type" value="Genomic_DNA"/>
</dbReference>
<dbReference type="PANTHER" id="PTHR33112">
    <property type="entry name" value="DOMAIN PROTEIN, PUTATIVE-RELATED"/>
    <property type="match status" value="1"/>
</dbReference>